<dbReference type="PANTHER" id="PTHR11477">
    <property type="entry name" value="TRANSCRIPTION FACTOR S-II ZINC FINGER DOMAIN-CONTAINING PROTEIN"/>
    <property type="match status" value="1"/>
</dbReference>
<evidence type="ECO:0000313" key="5">
    <source>
        <dbReference type="Proteomes" id="UP000836841"/>
    </source>
</evidence>
<proteinExistence type="predicted"/>
<feature type="domain" description="Spen paralogue and orthologue SPOC C-terminal" evidence="3">
    <location>
        <begin position="16"/>
        <end position="139"/>
    </location>
</feature>
<evidence type="ECO:0000256" key="2">
    <source>
        <dbReference type="SAM" id="SignalP"/>
    </source>
</evidence>
<dbReference type="CDD" id="cd21538">
    <property type="entry name" value="SPOC_TFIIS"/>
    <property type="match status" value="1"/>
</dbReference>
<keyword evidence="2" id="KW-0732">Signal</keyword>
<reference evidence="4 5" key="1">
    <citation type="submission" date="2022-03" db="EMBL/GenBank/DDBJ databases">
        <authorList>
            <person name="Nunn A."/>
            <person name="Chopra R."/>
            <person name="Nunn A."/>
            <person name="Contreras Garrido A."/>
        </authorList>
    </citation>
    <scope>NUCLEOTIDE SEQUENCE [LARGE SCALE GENOMIC DNA]</scope>
</reference>
<evidence type="ECO:0000313" key="4">
    <source>
        <dbReference type="EMBL" id="CAH2044423.1"/>
    </source>
</evidence>
<gene>
    <name evidence="4" type="ORF">TAV2_LOCUS7746</name>
</gene>
<feature type="compositionally biased region" description="Basic residues" evidence="1">
    <location>
        <begin position="147"/>
        <end position="157"/>
    </location>
</feature>
<dbReference type="PANTHER" id="PTHR11477:SF20">
    <property type="entry name" value="SPOC DOMAIN _ TRANSCRIPTION ELONGATION FACTOR S-II PROTEIN"/>
    <property type="match status" value="1"/>
</dbReference>
<dbReference type="InterPro" id="IPR012921">
    <property type="entry name" value="SPOC_C"/>
</dbReference>
<feature type="compositionally biased region" description="Polar residues" evidence="1">
    <location>
        <begin position="227"/>
        <end position="248"/>
    </location>
</feature>
<dbReference type="AlphaFoldDB" id="A0AAU9RK64"/>
<dbReference type="EMBL" id="OU466858">
    <property type="protein sequence ID" value="CAH2044423.1"/>
    <property type="molecule type" value="Genomic_DNA"/>
</dbReference>
<evidence type="ECO:0000259" key="3">
    <source>
        <dbReference type="Pfam" id="PF07744"/>
    </source>
</evidence>
<keyword evidence="5" id="KW-1185">Reference proteome</keyword>
<dbReference type="GO" id="GO:0006351">
    <property type="term" value="P:DNA-templated transcription"/>
    <property type="evidence" value="ECO:0007669"/>
    <property type="project" value="TreeGrafter"/>
</dbReference>
<accession>A0AAU9RK64</accession>
<feature type="region of interest" description="Disordered" evidence="1">
    <location>
        <begin position="145"/>
        <end position="351"/>
    </location>
</feature>
<dbReference type="Pfam" id="PF07744">
    <property type="entry name" value="SPOC"/>
    <property type="match status" value="1"/>
</dbReference>
<protein>
    <recommendedName>
        <fullName evidence="3">Spen paralogue and orthologue SPOC C-terminal domain-containing protein</fullName>
    </recommendedName>
</protein>
<feature type="chain" id="PRO_5043347658" description="Spen paralogue and orthologue SPOC C-terminal domain-containing protein" evidence="2">
    <location>
        <begin position="19"/>
        <end position="351"/>
    </location>
</feature>
<feature type="signal peptide" evidence="2">
    <location>
        <begin position="1"/>
        <end position="18"/>
    </location>
</feature>
<dbReference type="GO" id="GO:0005634">
    <property type="term" value="C:nucleus"/>
    <property type="evidence" value="ECO:0007669"/>
    <property type="project" value="TreeGrafter"/>
</dbReference>
<sequence length="351" mass="38449">MMLISLNVIADWICSCSGEKAKTSEWPTLVEVKGRVRLSAFGKFVKELPLSRSRVLMVMNVVCKDGISQSQRDSLSEVAKSYVADQRVGYAEPTSGVELYLCPPRGETLDLLGKIISKDHLDEVKCSDNIGLIGVVVWRRAVASPGSRHKPGFKRQHSSSGTKSSVLAPENKKTSSSRNVKNPPPVVTLASMGSHGLHSREDVDDEDVPPGFGPEAAKDDDDLPEFNFSSSTAPVTSSPRPATQSRSMDQVRELILKYGNSEGSGSKRPWDDHDDDDDDIPEWRPEVSGHQVQIQPPPPPGFRTESVPQYHSRTVAGAPAQRPVAGPPDGWRANQKATRQQQYSARRNKGF</sequence>
<organism evidence="4 5">
    <name type="scientific">Thlaspi arvense</name>
    <name type="common">Field penny-cress</name>
    <dbReference type="NCBI Taxonomy" id="13288"/>
    <lineage>
        <taxon>Eukaryota</taxon>
        <taxon>Viridiplantae</taxon>
        <taxon>Streptophyta</taxon>
        <taxon>Embryophyta</taxon>
        <taxon>Tracheophyta</taxon>
        <taxon>Spermatophyta</taxon>
        <taxon>Magnoliopsida</taxon>
        <taxon>eudicotyledons</taxon>
        <taxon>Gunneridae</taxon>
        <taxon>Pentapetalae</taxon>
        <taxon>rosids</taxon>
        <taxon>malvids</taxon>
        <taxon>Brassicales</taxon>
        <taxon>Brassicaceae</taxon>
        <taxon>Thlaspideae</taxon>
        <taxon>Thlaspi</taxon>
    </lineage>
</organism>
<feature type="compositionally biased region" description="Polar residues" evidence="1">
    <location>
        <begin position="335"/>
        <end position="345"/>
    </location>
</feature>
<name>A0AAU9RK64_THLAR</name>
<evidence type="ECO:0000256" key="1">
    <source>
        <dbReference type="SAM" id="MobiDB-lite"/>
    </source>
</evidence>
<dbReference type="Proteomes" id="UP000836841">
    <property type="component" value="Chromosome 2"/>
</dbReference>